<protein>
    <submittedName>
        <fullName evidence="1">Uncharacterized protein</fullName>
    </submittedName>
</protein>
<keyword evidence="2" id="KW-1185">Reference proteome</keyword>
<dbReference type="PANTHER" id="PTHR36483:SF1">
    <property type="entry name" value="OS02G0130700 PROTEIN"/>
    <property type="match status" value="1"/>
</dbReference>
<organism evidence="1 2">
    <name type="scientific">Eragrostis curvula</name>
    <name type="common">weeping love grass</name>
    <dbReference type="NCBI Taxonomy" id="38414"/>
    <lineage>
        <taxon>Eukaryota</taxon>
        <taxon>Viridiplantae</taxon>
        <taxon>Streptophyta</taxon>
        <taxon>Embryophyta</taxon>
        <taxon>Tracheophyta</taxon>
        <taxon>Spermatophyta</taxon>
        <taxon>Magnoliopsida</taxon>
        <taxon>Liliopsida</taxon>
        <taxon>Poales</taxon>
        <taxon>Poaceae</taxon>
        <taxon>PACMAD clade</taxon>
        <taxon>Chloridoideae</taxon>
        <taxon>Eragrostideae</taxon>
        <taxon>Eragrostidinae</taxon>
        <taxon>Eragrostis</taxon>
    </lineage>
</organism>
<dbReference type="Gramene" id="TVU33639">
    <property type="protein sequence ID" value="TVU33639"/>
    <property type="gene ID" value="EJB05_25469"/>
</dbReference>
<dbReference type="OrthoDB" id="685537at2759"/>
<dbReference type="AlphaFoldDB" id="A0A5J9VBZ0"/>
<gene>
    <name evidence="1" type="ORF">EJB05_25469</name>
</gene>
<evidence type="ECO:0000313" key="1">
    <source>
        <dbReference type="EMBL" id="TVU33639.1"/>
    </source>
</evidence>
<dbReference type="EMBL" id="RWGY01000011">
    <property type="protein sequence ID" value="TVU33639.1"/>
    <property type="molecule type" value="Genomic_DNA"/>
</dbReference>
<accession>A0A5J9VBZ0</accession>
<name>A0A5J9VBZ0_9POAL</name>
<proteinExistence type="predicted"/>
<comment type="caution">
    <text evidence="1">The sequence shown here is derived from an EMBL/GenBank/DDBJ whole genome shotgun (WGS) entry which is preliminary data.</text>
</comment>
<reference evidence="1 2" key="1">
    <citation type="journal article" date="2019" name="Sci. Rep.">
        <title>A high-quality genome of Eragrostis curvula grass provides insights into Poaceae evolution and supports new strategies to enhance forage quality.</title>
        <authorList>
            <person name="Carballo J."/>
            <person name="Santos B.A.C.M."/>
            <person name="Zappacosta D."/>
            <person name="Garbus I."/>
            <person name="Selva J.P."/>
            <person name="Gallo C.A."/>
            <person name="Diaz A."/>
            <person name="Albertini E."/>
            <person name="Caccamo M."/>
            <person name="Echenique V."/>
        </authorList>
    </citation>
    <scope>NUCLEOTIDE SEQUENCE [LARGE SCALE GENOMIC DNA]</scope>
    <source>
        <strain evidence="2">cv. Victoria</strain>
        <tissue evidence="1">Leaf</tissue>
    </source>
</reference>
<evidence type="ECO:0000313" key="2">
    <source>
        <dbReference type="Proteomes" id="UP000324897"/>
    </source>
</evidence>
<sequence length="109" mass="11895">MLIFLFSGQQQQQVAAAPFDYCKCYRHCYSDCRDWEHHPRWLCCLRCLNDCSGAAEHAFVSASAGDCNGICRPLSFCGTAANGADDVEACVEDCTNNLGAYAPTTADLN</sequence>
<dbReference type="PANTHER" id="PTHR36483">
    <property type="entry name" value="OS02G0130700 PROTEIN"/>
    <property type="match status" value="1"/>
</dbReference>
<dbReference type="Proteomes" id="UP000324897">
    <property type="component" value="Chromosome 1"/>
</dbReference>